<sequence length="112" mass="12307">MSETLESSHPSAYNLTMPFARKLILHVPVSDETLLGGFVEQCLNDGVSLVAVVGPGCAKVEDIIDEIVVGDGSDETRFLCTTSHPDEPFDDVLNMARTWEFERGDPVQEVRL</sequence>
<dbReference type="Proteomes" id="UP000275530">
    <property type="component" value="Unassembled WGS sequence"/>
</dbReference>
<name>A0A6M7TJK5_9HYPH</name>
<keyword evidence="2" id="KW-1185">Reference proteome</keyword>
<evidence type="ECO:0000313" key="1">
    <source>
        <dbReference type="EMBL" id="RJT27851.1"/>
    </source>
</evidence>
<dbReference type="AlphaFoldDB" id="A0A6M7TJK5"/>
<proteinExistence type="predicted"/>
<dbReference type="EMBL" id="QZXA01000030">
    <property type="protein sequence ID" value="RJT27851.1"/>
    <property type="molecule type" value="Genomic_DNA"/>
</dbReference>
<protein>
    <submittedName>
        <fullName evidence="1">Uncharacterized protein</fullName>
    </submittedName>
</protein>
<organism evidence="1 2">
    <name type="scientific">Mesorhizobium jarvisii</name>
    <dbReference type="NCBI Taxonomy" id="1777867"/>
    <lineage>
        <taxon>Bacteria</taxon>
        <taxon>Pseudomonadati</taxon>
        <taxon>Pseudomonadota</taxon>
        <taxon>Alphaproteobacteria</taxon>
        <taxon>Hyphomicrobiales</taxon>
        <taxon>Phyllobacteriaceae</taxon>
        <taxon>Mesorhizobium</taxon>
    </lineage>
</organism>
<accession>A0A6M7TJK5</accession>
<gene>
    <name evidence="1" type="ORF">D3242_33150</name>
</gene>
<evidence type="ECO:0000313" key="2">
    <source>
        <dbReference type="Proteomes" id="UP000275530"/>
    </source>
</evidence>
<reference evidence="1 2" key="1">
    <citation type="submission" date="2018-09" db="EMBL/GenBank/DDBJ databases">
        <title>Mesorhizobium carmichaelinearum sp. nov. isolated from Carmichaelinea spp. root nodules in New Zealand.</title>
        <authorList>
            <person name="De Meyer S.E."/>
        </authorList>
    </citation>
    <scope>NUCLEOTIDE SEQUENCE [LARGE SCALE GENOMIC DNA]</scope>
    <source>
        <strain evidence="1 2">LMG 28313</strain>
    </source>
</reference>
<comment type="caution">
    <text evidence="1">The sequence shown here is derived from an EMBL/GenBank/DDBJ whole genome shotgun (WGS) entry which is preliminary data.</text>
</comment>